<dbReference type="EMBL" id="MU807802">
    <property type="protein sequence ID" value="KAJ3831103.1"/>
    <property type="molecule type" value="Genomic_DNA"/>
</dbReference>
<protein>
    <submittedName>
        <fullName evidence="1">Uncharacterized protein</fullName>
    </submittedName>
</protein>
<keyword evidence="2" id="KW-1185">Reference proteome</keyword>
<sequence length="326" mass="37134">MQPLLPNELLHSIIDYIAFIPKLPNLRSKSPFKCASPELLALSLTNWQLRRVCLPFLFEHVKIREDSDLQQLEDHLALSVEFTKVLVLDSLTHLGDHILSEILPQLEQLSEVELRDCQDRTDLLRTILVHPTVTSVLVDELPDDSMCDDDLSKVALPRTRAYLAISPEYEKYLDQGMRILCLELAKHGSLGTAQLETKIPLGTKEISIIIHGHPDSLSWLPTLSSNRPTLNEVSLLGGRRSFDHVTLPFWSSPFIKESRRQKLLSFFNIKRMGLHKTTGSYPQEWYVRGLTLQTTTASTSLIEILTLVASSFRKLEKLTLRLDLHE</sequence>
<name>A0AA38NV56_9AGAR</name>
<evidence type="ECO:0000313" key="2">
    <source>
        <dbReference type="Proteomes" id="UP001163846"/>
    </source>
</evidence>
<dbReference type="AlphaFoldDB" id="A0AA38NV56"/>
<dbReference type="Proteomes" id="UP001163846">
    <property type="component" value="Unassembled WGS sequence"/>
</dbReference>
<comment type="caution">
    <text evidence="1">The sequence shown here is derived from an EMBL/GenBank/DDBJ whole genome shotgun (WGS) entry which is preliminary data.</text>
</comment>
<reference evidence="1" key="1">
    <citation type="submission" date="2022-08" db="EMBL/GenBank/DDBJ databases">
        <authorList>
            <consortium name="DOE Joint Genome Institute"/>
            <person name="Min B."/>
            <person name="Riley R."/>
            <person name="Sierra-Patev S."/>
            <person name="Naranjo-Ortiz M."/>
            <person name="Looney B."/>
            <person name="Konkel Z."/>
            <person name="Slot J.C."/>
            <person name="Sakamoto Y."/>
            <person name="Steenwyk J.L."/>
            <person name="Rokas A."/>
            <person name="Carro J."/>
            <person name="Camarero S."/>
            <person name="Ferreira P."/>
            <person name="Molpeceres G."/>
            <person name="Ruiz-Duenas F.J."/>
            <person name="Serrano A."/>
            <person name="Henrissat B."/>
            <person name="Drula E."/>
            <person name="Hughes K.W."/>
            <person name="Mata J.L."/>
            <person name="Ishikawa N.K."/>
            <person name="Vargas-Isla R."/>
            <person name="Ushijima S."/>
            <person name="Smith C.A."/>
            <person name="Ahrendt S."/>
            <person name="Andreopoulos W."/>
            <person name="He G."/>
            <person name="Labutti K."/>
            <person name="Lipzen A."/>
            <person name="Ng V."/>
            <person name="Sandor L."/>
            <person name="Barry K."/>
            <person name="Martinez A.T."/>
            <person name="Xiao Y."/>
            <person name="Gibbons J.G."/>
            <person name="Terashima K."/>
            <person name="Hibbett D.S."/>
            <person name="Grigoriev I.V."/>
        </authorList>
    </citation>
    <scope>NUCLEOTIDE SEQUENCE</scope>
    <source>
        <strain evidence="1">TFB9207</strain>
    </source>
</reference>
<evidence type="ECO:0000313" key="1">
    <source>
        <dbReference type="EMBL" id="KAJ3831103.1"/>
    </source>
</evidence>
<gene>
    <name evidence="1" type="ORF">F5878DRAFT_667920</name>
</gene>
<accession>A0AA38NV56</accession>
<proteinExistence type="predicted"/>
<organism evidence="1 2">
    <name type="scientific">Lentinula raphanica</name>
    <dbReference type="NCBI Taxonomy" id="153919"/>
    <lineage>
        <taxon>Eukaryota</taxon>
        <taxon>Fungi</taxon>
        <taxon>Dikarya</taxon>
        <taxon>Basidiomycota</taxon>
        <taxon>Agaricomycotina</taxon>
        <taxon>Agaricomycetes</taxon>
        <taxon>Agaricomycetidae</taxon>
        <taxon>Agaricales</taxon>
        <taxon>Marasmiineae</taxon>
        <taxon>Omphalotaceae</taxon>
        <taxon>Lentinula</taxon>
    </lineage>
</organism>